<reference evidence="2" key="1">
    <citation type="submission" date="2015-10" db="EMBL/GenBank/DDBJ databases">
        <authorList>
            <person name="Martinez-Garcia P.J."/>
            <person name="Crepeau M.W."/>
            <person name="Puiu D."/>
            <person name="Gonzalez-Ibeas D."/>
            <person name="Whalen J."/>
            <person name="Stevens K."/>
            <person name="Paul R."/>
            <person name="Butterfield T."/>
            <person name="Britton M."/>
            <person name="Reagan R."/>
            <person name="Chakraborty S."/>
            <person name="Walawage S.L."/>
            <person name="Vasquez-Gross H.A."/>
            <person name="Cardeno C."/>
            <person name="Famula R."/>
            <person name="Pratt K."/>
            <person name="Kuruganti S."/>
            <person name="Aradhya M.K."/>
            <person name="Leslie C.A."/>
            <person name="Dandekar A.M."/>
            <person name="Salzberg S.L."/>
            <person name="Wegrzyn J.L."/>
            <person name="Langley C.H."/>
            <person name="Neale D.B."/>
        </authorList>
    </citation>
    <scope>NUCLEOTIDE SEQUENCE</scope>
    <source>
        <tissue evidence="2">Leaves</tissue>
    </source>
</reference>
<name>A0A833YEJ0_JUGRE</name>
<dbReference type="Proteomes" id="UP000619265">
    <property type="component" value="Unassembled WGS sequence"/>
</dbReference>
<evidence type="ECO:0000313" key="2">
    <source>
        <dbReference type="EMBL" id="KAF5481657.1"/>
    </source>
</evidence>
<dbReference type="InterPro" id="IPR026960">
    <property type="entry name" value="RVT-Znf"/>
</dbReference>
<gene>
    <name evidence="2" type="ORF">F2P56_002294</name>
</gene>
<accession>A0A833YEJ0</accession>
<reference evidence="2" key="2">
    <citation type="submission" date="2020-03" db="EMBL/GenBank/DDBJ databases">
        <title>Walnut 2.0.</title>
        <authorList>
            <person name="Marrano A."/>
            <person name="Britton M."/>
            <person name="Zimin A.V."/>
            <person name="Zaini P.A."/>
            <person name="Workman R."/>
            <person name="Puiu D."/>
            <person name="Bianco L."/>
            <person name="Allen B.J."/>
            <person name="Troggio M."/>
            <person name="Leslie C.A."/>
            <person name="Timp W."/>
            <person name="Dendekar A."/>
            <person name="Salzberg S.L."/>
            <person name="Neale D.B."/>
        </authorList>
    </citation>
    <scope>NUCLEOTIDE SEQUENCE</scope>
    <source>
        <tissue evidence="2">Leaves</tissue>
    </source>
</reference>
<evidence type="ECO:0000259" key="1">
    <source>
        <dbReference type="Pfam" id="PF13966"/>
    </source>
</evidence>
<evidence type="ECO:0000313" key="3">
    <source>
        <dbReference type="Proteomes" id="UP000619265"/>
    </source>
</evidence>
<dbReference type="Gramene" id="Jr01_24760_p1">
    <property type="protein sequence ID" value="cds.Jr01_24760_p1"/>
    <property type="gene ID" value="Jr01_24760"/>
</dbReference>
<dbReference type="Pfam" id="PF13966">
    <property type="entry name" value="zf-RVT"/>
    <property type="match status" value="1"/>
</dbReference>
<dbReference type="AlphaFoldDB" id="A0A833YEJ0"/>
<feature type="domain" description="Reverse transcriptase zinc-binding" evidence="1">
    <location>
        <begin position="57"/>
        <end position="139"/>
    </location>
</feature>
<organism evidence="2 3">
    <name type="scientific">Juglans regia</name>
    <name type="common">English walnut</name>
    <dbReference type="NCBI Taxonomy" id="51240"/>
    <lineage>
        <taxon>Eukaryota</taxon>
        <taxon>Viridiplantae</taxon>
        <taxon>Streptophyta</taxon>
        <taxon>Embryophyta</taxon>
        <taxon>Tracheophyta</taxon>
        <taxon>Spermatophyta</taxon>
        <taxon>Magnoliopsida</taxon>
        <taxon>eudicotyledons</taxon>
        <taxon>Gunneridae</taxon>
        <taxon>Pentapetalae</taxon>
        <taxon>rosids</taxon>
        <taxon>fabids</taxon>
        <taxon>Fagales</taxon>
        <taxon>Juglandaceae</taxon>
        <taxon>Juglans</taxon>
    </lineage>
</organism>
<dbReference type="EMBL" id="LIHL02000001">
    <property type="protein sequence ID" value="KAF5481657.1"/>
    <property type="molecule type" value="Genomic_DNA"/>
</dbReference>
<protein>
    <recommendedName>
        <fullName evidence="1">Reverse transcriptase zinc-binding domain-containing protein</fullName>
    </recommendedName>
</protein>
<sequence length="191" mass="22325">MSYSNGEVHWDVRFFRPVQDWEIEEVTDFFRLLYSVDIDNMRGIKFTGDIQHLKSCVRSYYKMFSDQRYISFPWKSIWKAHVPSKVAIFVWIAAIGNIQTIDNLRKRGMIVMEWCFMCKKAAESVDHLLLHCDVAKVLWDGVFRRSGLTWVMPKAVVDLLACWTRLHTLSSGSCVEGDSFMHYVVDLVGKE</sequence>
<comment type="caution">
    <text evidence="2">The sequence shown here is derived from an EMBL/GenBank/DDBJ whole genome shotgun (WGS) entry which is preliminary data.</text>
</comment>
<proteinExistence type="predicted"/>